<accession>A0ABW5BTM9</accession>
<comment type="caution">
    <text evidence="2">The sequence shown here is derived from an EMBL/GenBank/DDBJ whole genome shotgun (WGS) entry which is preliminary data.</text>
</comment>
<dbReference type="Proteomes" id="UP001597318">
    <property type="component" value="Unassembled WGS sequence"/>
</dbReference>
<keyword evidence="1" id="KW-0812">Transmembrane</keyword>
<protein>
    <recommendedName>
        <fullName evidence="4">Swarming motility protein SwrB</fullName>
    </recommendedName>
</protein>
<dbReference type="EMBL" id="JBHUIK010000001">
    <property type="protein sequence ID" value="MFD2212825.1"/>
    <property type="molecule type" value="Genomic_DNA"/>
</dbReference>
<reference evidence="3" key="1">
    <citation type="journal article" date="2019" name="Int. J. Syst. Evol. Microbiol.">
        <title>The Global Catalogue of Microorganisms (GCM) 10K type strain sequencing project: providing services to taxonomists for standard genome sequencing and annotation.</title>
        <authorList>
            <consortium name="The Broad Institute Genomics Platform"/>
            <consortium name="The Broad Institute Genome Sequencing Center for Infectious Disease"/>
            <person name="Wu L."/>
            <person name="Ma J."/>
        </authorList>
    </citation>
    <scope>NUCLEOTIDE SEQUENCE [LARGE SCALE GENOMIC DNA]</scope>
    <source>
        <strain evidence="3">CGMCC 1.15474</strain>
    </source>
</reference>
<evidence type="ECO:0008006" key="4">
    <source>
        <dbReference type="Google" id="ProtNLM"/>
    </source>
</evidence>
<evidence type="ECO:0000256" key="1">
    <source>
        <dbReference type="SAM" id="Phobius"/>
    </source>
</evidence>
<sequence>MPTILLFISLLLHVVAFYFIVVLYMKYSTIKNISDTQRQLLEETENSMTSFLIDIKDENDRLIEKLLKTSNSIPQKKEEHHFNPINQDQKASHVEIQKPDKQVDEHELPDHLLNVDQVEDIVEINQPKQQKNPSFEEKAINLYKEGHTIEQIAKRLNVGKTEIELLLKFRQL</sequence>
<keyword evidence="1" id="KW-1133">Transmembrane helix</keyword>
<keyword evidence="1" id="KW-0472">Membrane</keyword>
<evidence type="ECO:0000313" key="2">
    <source>
        <dbReference type="EMBL" id="MFD2212825.1"/>
    </source>
</evidence>
<proteinExistence type="predicted"/>
<evidence type="ECO:0000313" key="3">
    <source>
        <dbReference type="Proteomes" id="UP001597318"/>
    </source>
</evidence>
<feature type="transmembrane region" description="Helical" evidence="1">
    <location>
        <begin position="6"/>
        <end position="25"/>
    </location>
</feature>
<name>A0ABW5BTM9_9BACI</name>
<keyword evidence="3" id="KW-1185">Reference proteome</keyword>
<gene>
    <name evidence="2" type="ORF">ACFSKK_03755</name>
</gene>
<dbReference type="Gene3D" id="1.10.10.60">
    <property type="entry name" value="Homeodomain-like"/>
    <property type="match status" value="1"/>
</dbReference>
<organism evidence="2 3">
    <name type="scientific">Metabacillus endolithicus</name>
    <dbReference type="NCBI Taxonomy" id="1535204"/>
    <lineage>
        <taxon>Bacteria</taxon>
        <taxon>Bacillati</taxon>
        <taxon>Bacillota</taxon>
        <taxon>Bacilli</taxon>
        <taxon>Bacillales</taxon>
        <taxon>Bacillaceae</taxon>
        <taxon>Metabacillus</taxon>
    </lineage>
</organism>
<dbReference type="RefSeq" id="WP_212134569.1">
    <property type="nucleotide sequence ID" value="NZ_CP095550.1"/>
</dbReference>